<accession>A0A5N5FAG0</accession>
<evidence type="ECO:0000313" key="3">
    <source>
        <dbReference type="Proteomes" id="UP000327157"/>
    </source>
</evidence>
<keyword evidence="3" id="KW-1185">Reference proteome</keyword>
<proteinExistence type="predicted"/>
<organism evidence="2 3">
    <name type="scientific">Pyrus ussuriensis x Pyrus communis</name>
    <dbReference type="NCBI Taxonomy" id="2448454"/>
    <lineage>
        <taxon>Eukaryota</taxon>
        <taxon>Viridiplantae</taxon>
        <taxon>Streptophyta</taxon>
        <taxon>Embryophyta</taxon>
        <taxon>Tracheophyta</taxon>
        <taxon>Spermatophyta</taxon>
        <taxon>Magnoliopsida</taxon>
        <taxon>eudicotyledons</taxon>
        <taxon>Gunneridae</taxon>
        <taxon>Pentapetalae</taxon>
        <taxon>rosids</taxon>
        <taxon>fabids</taxon>
        <taxon>Rosales</taxon>
        <taxon>Rosaceae</taxon>
        <taxon>Amygdaloideae</taxon>
        <taxon>Maleae</taxon>
        <taxon>Pyrus</taxon>
    </lineage>
</organism>
<reference evidence="2 3" key="3">
    <citation type="submission" date="2019-11" db="EMBL/GenBank/DDBJ databases">
        <title>A de novo genome assembly of a pear dwarfing rootstock.</title>
        <authorList>
            <person name="Wang F."/>
            <person name="Wang J."/>
            <person name="Li S."/>
            <person name="Zhang Y."/>
            <person name="Fang M."/>
            <person name="Ma L."/>
            <person name="Zhao Y."/>
            <person name="Jiang S."/>
        </authorList>
    </citation>
    <scope>NUCLEOTIDE SEQUENCE [LARGE SCALE GENOMIC DNA]</scope>
    <source>
        <strain evidence="2">S2</strain>
        <tissue evidence="2">Leaf</tissue>
    </source>
</reference>
<dbReference type="AlphaFoldDB" id="A0A5N5FAG0"/>
<name>A0A5N5FAG0_9ROSA</name>
<evidence type="ECO:0000256" key="1">
    <source>
        <dbReference type="SAM" id="MobiDB-lite"/>
    </source>
</evidence>
<sequence length="50" mass="5444">MAEKRTVVLQEATSQLPPKTPFKDVTVPEDAVYGEYEVRETGASSSRSSA</sequence>
<dbReference type="OrthoDB" id="1708998at2759"/>
<evidence type="ECO:0000313" key="2">
    <source>
        <dbReference type="EMBL" id="KAB2600055.1"/>
    </source>
</evidence>
<dbReference type="EMBL" id="SMOL01000753">
    <property type="protein sequence ID" value="KAB2600055.1"/>
    <property type="molecule type" value="Genomic_DNA"/>
</dbReference>
<reference evidence="2 3" key="1">
    <citation type="submission" date="2019-09" db="EMBL/GenBank/DDBJ databases">
        <authorList>
            <person name="Ou C."/>
        </authorList>
    </citation>
    <scope>NUCLEOTIDE SEQUENCE [LARGE SCALE GENOMIC DNA]</scope>
    <source>
        <strain evidence="2">S2</strain>
        <tissue evidence="2">Leaf</tissue>
    </source>
</reference>
<comment type="caution">
    <text evidence="2">The sequence shown here is derived from an EMBL/GenBank/DDBJ whole genome shotgun (WGS) entry which is preliminary data.</text>
</comment>
<reference evidence="3" key="2">
    <citation type="submission" date="2019-10" db="EMBL/GenBank/DDBJ databases">
        <title>A de novo genome assembly of a pear dwarfing rootstock.</title>
        <authorList>
            <person name="Wang F."/>
            <person name="Wang J."/>
            <person name="Li S."/>
            <person name="Zhang Y."/>
            <person name="Fang M."/>
            <person name="Ma L."/>
            <person name="Zhao Y."/>
            <person name="Jiang S."/>
        </authorList>
    </citation>
    <scope>NUCLEOTIDE SEQUENCE [LARGE SCALE GENOMIC DNA]</scope>
</reference>
<gene>
    <name evidence="2" type="ORF">D8674_010326</name>
</gene>
<dbReference type="Proteomes" id="UP000327157">
    <property type="component" value="Chromosome 13"/>
</dbReference>
<feature type="region of interest" description="Disordered" evidence="1">
    <location>
        <begin position="1"/>
        <end position="23"/>
    </location>
</feature>
<protein>
    <submittedName>
        <fullName evidence="2">Uncharacterized protein</fullName>
    </submittedName>
</protein>